<evidence type="ECO:0000313" key="2">
    <source>
        <dbReference type="Proteomes" id="UP000182658"/>
    </source>
</evidence>
<gene>
    <name evidence="1" type="ORF">CONLIGDRAFT_112351</name>
</gene>
<dbReference type="InParanoid" id="A0A1J7I8T9"/>
<protein>
    <submittedName>
        <fullName evidence="1">Uncharacterized protein</fullName>
    </submittedName>
</protein>
<name>A0A1J7I8T9_9PEZI</name>
<keyword evidence="2" id="KW-1185">Reference proteome</keyword>
<dbReference type="Proteomes" id="UP000182658">
    <property type="component" value="Unassembled WGS sequence"/>
</dbReference>
<dbReference type="AlphaFoldDB" id="A0A1J7I8T9"/>
<reference evidence="1 2" key="1">
    <citation type="submission" date="2016-10" db="EMBL/GenBank/DDBJ databases">
        <title>Draft genome sequence of Coniochaeta ligniaria NRRL30616, a lignocellulolytic fungus for bioabatement of inhibitors in plant biomass hydrolysates.</title>
        <authorList>
            <consortium name="DOE Joint Genome Institute"/>
            <person name="Jimenez D.J."/>
            <person name="Hector R.E."/>
            <person name="Riley R."/>
            <person name="Sun H."/>
            <person name="Grigoriev I.V."/>
            <person name="Van Elsas J.D."/>
            <person name="Nichols N.N."/>
        </authorList>
    </citation>
    <scope>NUCLEOTIDE SEQUENCE [LARGE SCALE GENOMIC DNA]</scope>
    <source>
        <strain evidence="1 2">NRRL 30616</strain>
    </source>
</reference>
<proteinExistence type="predicted"/>
<sequence>MCEVERNCWMYVPSLYWGRYVDRWRVSSPRSSHAAFVSTPACYSTSTSLGGGGSITANSNGRVSSRTRRDILDALCIWGLSEKRALGVCWRLKDGTTPGWGIVDLYGMQIRLRVWSHCRLGRQPPATVPALMSPISLHAGGAELSLETLCGQGSCR</sequence>
<organism evidence="1 2">
    <name type="scientific">Coniochaeta ligniaria NRRL 30616</name>
    <dbReference type="NCBI Taxonomy" id="1408157"/>
    <lineage>
        <taxon>Eukaryota</taxon>
        <taxon>Fungi</taxon>
        <taxon>Dikarya</taxon>
        <taxon>Ascomycota</taxon>
        <taxon>Pezizomycotina</taxon>
        <taxon>Sordariomycetes</taxon>
        <taxon>Sordariomycetidae</taxon>
        <taxon>Coniochaetales</taxon>
        <taxon>Coniochaetaceae</taxon>
        <taxon>Coniochaeta</taxon>
    </lineage>
</organism>
<evidence type="ECO:0000313" key="1">
    <source>
        <dbReference type="EMBL" id="OIW23861.1"/>
    </source>
</evidence>
<dbReference type="EMBL" id="KV875105">
    <property type="protein sequence ID" value="OIW23861.1"/>
    <property type="molecule type" value="Genomic_DNA"/>
</dbReference>
<accession>A0A1J7I8T9</accession>